<dbReference type="CDD" id="cd01983">
    <property type="entry name" value="SIMIBI"/>
    <property type="match status" value="1"/>
</dbReference>
<dbReference type="Gene3D" id="3.40.50.300">
    <property type="entry name" value="P-loop containing nucleotide triphosphate hydrolases"/>
    <property type="match status" value="1"/>
</dbReference>
<comment type="caution">
    <text evidence="1">The sequence shown here is derived from an EMBL/GenBank/DDBJ whole genome shotgun (WGS) entry which is preliminary data.</text>
</comment>
<reference evidence="1 2" key="1">
    <citation type="submission" date="2024-01" db="EMBL/GenBank/DDBJ databases">
        <title>A draft genome for a cacao thread blight-causing isolate of Paramarasmius palmivorus.</title>
        <authorList>
            <person name="Baruah I.K."/>
            <person name="Bukari Y."/>
            <person name="Amoako-Attah I."/>
            <person name="Meinhardt L.W."/>
            <person name="Bailey B.A."/>
            <person name="Cohen S.P."/>
        </authorList>
    </citation>
    <scope>NUCLEOTIDE SEQUENCE [LARGE SCALE GENOMIC DNA]</scope>
    <source>
        <strain evidence="1 2">GH-12</strain>
    </source>
</reference>
<organism evidence="1 2">
    <name type="scientific">Paramarasmius palmivorus</name>
    <dbReference type="NCBI Taxonomy" id="297713"/>
    <lineage>
        <taxon>Eukaryota</taxon>
        <taxon>Fungi</taxon>
        <taxon>Dikarya</taxon>
        <taxon>Basidiomycota</taxon>
        <taxon>Agaricomycotina</taxon>
        <taxon>Agaricomycetes</taxon>
        <taxon>Agaricomycetidae</taxon>
        <taxon>Agaricales</taxon>
        <taxon>Marasmiineae</taxon>
        <taxon>Marasmiaceae</taxon>
        <taxon>Paramarasmius</taxon>
    </lineage>
</organism>
<gene>
    <name evidence="1" type="ORF">VNI00_002022</name>
</gene>
<accession>A0AAW0E0S0</accession>
<evidence type="ECO:0000313" key="1">
    <source>
        <dbReference type="EMBL" id="KAK7058388.1"/>
    </source>
</evidence>
<proteinExistence type="predicted"/>
<sequence length="240" mass="27610">MSTDELSSFFTNAWGKTWSRRSGTIFKTDICKENTSLMEALDDETPGNRYGAVYLEIQDQFHYICYEGISAVGKALKMAEEVHEVLVIQSEFPLLRESIECKKNRLKRYPQRQRMVVTGQPGIGKTTFLLYLLIHRLEHKLPTAVQFNNDAIIIFNETGFHIHGTDDQLDLENTVSEMLEECWALAANVTQPFLLFRVHAQCLIQAAPPNAYRWRKWLTQQMGSYMVMDLPQVMEIAAIV</sequence>
<dbReference type="EMBL" id="JAYKXP010000005">
    <property type="protein sequence ID" value="KAK7058388.1"/>
    <property type="molecule type" value="Genomic_DNA"/>
</dbReference>
<protein>
    <submittedName>
        <fullName evidence="1">Uncharacterized protein</fullName>
    </submittedName>
</protein>
<dbReference type="AlphaFoldDB" id="A0AAW0E0S0"/>
<keyword evidence="2" id="KW-1185">Reference proteome</keyword>
<dbReference type="InterPro" id="IPR027417">
    <property type="entry name" value="P-loop_NTPase"/>
</dbReference>
<name>A0AAW0E0S0_9AGAR</name>
<dbReference type="Proteomes" id="UP001383192">
    <property type="component" value="Unassembled WGS sequence"/>
</dbReference>
<dbReference type="SUPFAM" id="SSF52540">
    <property type="entry name" value="P-loop containing nucleoside triphosphate hydrolases"/>
    <property type="match status" value="1"/>
</dbReference>
<evidence type="ECO:0000313" key="2">
    <source>
        <dbReference type="Proteomes" id="UP001383192"/>
    </source>
</evidence>